<accession>A0ACD3SR52</accession>
<protein>
    <submittedName>
        <fullName evidence="1">Bifunctional ADP-dependent NAD(P)H-hydrate dehydratase/NAD(P)H-hydrate epimerase</fullName>
    </submittedName>
</protein>
<gene>
    <name evidence="1" type="ORF">MW7_008690</name>
</gene>
<proteinExistence type="predicted"/>
<reference evidence="1" key="1">
    <citation type="submission" date="2019-05" db="EMBL/GenBank/DDBJ databases">
        <title>Revised genome assembly of Burkholderiaceae (previously Ralstonia) sp. PBA.</title>
        <authorList>
            <person name="Gan H.M."/>
        </authorList>
    </citation>
    <scope>NUCLEOTIDE SEQUENCE</scope>
    <source>
        <strain evidence="1">PBA</strain>
    </source>
</reference>
<dbReference type="EMBL" id="AKCV02000015">
    <property type="protein sequence ID" value="TMS58767.1"/>
    <property type="molecule type" value="Genomic_DNA"/>
</dbReference>
<evidence type="ECO:0000313" key="2">
    <source>
        <dbReference type="Proteomes" id="UP000004277"/>
    </source>
</evidence>
<name>A0ACD3SR52_9BURK</name>
<organism evidence="1 2">
    <name type="scientific">Imbroritus primus</name>
    <dbReference type="NCBI Taxonomy" id="3058603"/>
    <lineage>
        <taxon>Bacteria</taxon>
        <taxon>Pseudomonadati</taxon>
        <taxon>Pseudomonadota</taxon>
        <taxon>Betaproteobacteria</taxon>
        <taxon>Burkholderiales</taxon>
        <taxon>Burkholderiaceae</taxon>
        <taxon>Imbroritus</taxon>
    </lineage>
</organism>
<keyword evidence="2" id="KW-1185">Reference proteome</keyword>
<sequence length="513" mass="52487">MDTPTPLYLTRQIRAIEAAAFQREPSYAVMTRAGRAAARWLDGVAPGGGTLLFVAGPGNNGGDALVAATMLHRAGRAVRVWLLAPPERLPADASQAWHDACVAKVPTDILPPPAPAAGMAPYVLPAFPPRMSAIVDGLLGIGLSRAVEGDLVTVIEQLNHAPVPRFALDIPSGLQADTGVAQQAIRATATLTFIGAKPGLYTGQGRDFAGTVSTDDLGLPLPDGVTAEIMLNEPACFAHALPARLHASHKGSFGNLAIIGGDAGMCGAPLLGARAALRLGAGRVHVGFLNDAPPAFDVQHPELMLRAASQIDRAAMDAIVLGPGMGQGTRAQPWLDLLNAGTPRTARHVLDADALNLLAQARTPPHLNEQDVLTPHPLEAARLLSGNIAMVQTDRLAAARALSKRYGAVSVLKGSGTVVAAPDGRLAINPTGNAALATAGTGDVLAGMTGALLAQGMPGWEAALAAVWLHGAAADRLVAQGAGMAGLAAGDLACAARAVYRELVELMQGSPGL</sequence>
<comment type="caution">
    <text evidence="1">The sequence shown here is derived from an EMBL/GenBank/DDBJ whole genome shotgun (WGS) entry which is preliminary data.</text>
</comment>
<evidence type="ECO:0000313" key="1">
    <source>
        <dbReference type="EMBL" id="TMS58767.1"/>
    </source>
</evidence>
<dbReference type="Proteomes" id="UP000004277">
    <property type="component" value="Unassembled WGS sequence"/>
</dbReference>